<dbReference type="OrthoDB" id="9792269at2"/>
<dbReference type="EMBL" id="CP003178">
    <property type="protein sequence ID" value="AEW03324.1"/>
    <property type="molecule type" value="Genomic_DNA"/>
</dbReference>
<protein>
    <submittedName>
        <fullName evidence="2">Glycosyl transferase group 1</fullName>
    </submittedName>
</protein>
<dbReference type="InterPro" id="IPR028098">
    <property type="entry name" value="Glyco_trans_4-like_N"/>
</dbReference>
<dbReference type="HOGENOM" id="CLU_066829_0_0_10"/>
<keyword evidence="2" id="KW-0808">Transferase</keyword>
<organism evidence="2 3">
    <name type="scientific">Niastella koreensis (strain DSM 17620 / KACC 11465 / NBRC 106392 / GR20-10)</name>
    <dbReference type="NCBI Taxonomy" id="700598"/>
    <lineage>
        <taxon>Bacteria</taxon>
        <taxon>Pseudomonadati</taxon>
        <taxon>Bacteroidota</taxon>
        <taxon>Chitinophagia</taxon>
        <taxon>Chitinophagales</taxon>
        <taxon>Chitinophagaceae</taxon>
        <taxon>Niastella</taxon>
    </lineage>
</organism>
<gene>
    <name evidence="2" type="ordered locus">Niako_7103</name>
</gene>
<name>G8TRY9_NIAKG</name>
<evidence type="ECO:0000259" key="1">
    <source>
        <dbReference type="Pfam" id="PF13439"/>
    </source>
</evidence>
<evidence type="ECO:0000313" key="3">
    <source>
        <dbReference type="Proteomes" id="UP000005438"/>
    </source>
</evidence>
<dbReference type="GO" id="GO:0016757">
    <property type="term" value="F:glycosyltransferase activity"/>
    <property type="evidence" value="ECO:0007669"/>
    <property type="project" value="TreeGrafter"/>
</dbReference>
<reference evidence="2 3" key="1">
    <citation type="submission" date="2011-12" db="EMBL/GenBank/DDBJ databases">
        <title>The complete genome of Niastella koreensis GR20-10.</title>
        <authorList>
            <consortium name="US DOE Joint Genome Institute (JGI-PGF)"/>
            <person name="Lucas S."/>
            <person name="Han J."/>
            <person name="Lapidus A."/>
            <person name="Bruce D."/>
            <person name="Goodwin L."/>
            <person name="Pitluck S."/>
            <person name="Peters L."/>
            <person name="Kyrpides N."/>
            <person name="Mavromatis K."/>
            <person name="Ivanova N."/>
            <person name="Mikhailova N."/>
            <person name="Davenport K."/>
            <person name="Saunders E."/>
            <person name="Detter J.C."/>
            <person name="Tapia R."/>
            <person name="Han C."/>
            <person name="Land M."/>
            <person name="Hauser L."/>
            <person name="Markowitz V."/>
            <person name="Cheng J.-F."/>
            <person name="Hugenholtz P."/>
            <person name="Woyke T."/>
            <person name="Wu D."/>
            <person name="Tindall B."/>
            <person name="Pomrenke H."/>
            <person name="Brambilla E."/>
            <person name="Klenk H.-P."/>
            <person name="Eisen J.A."/>
        </authorList>
    </citation>
    <scope>NUCLEOTIDE SEQUENCE [LARGE SCALE GENOMIC DNA]</scope>
    <source>
        <strain evidence="3">DSM 17620 / KACC 11465 / NBRC 106392 / GR20-10</strain>
    </source>
</reference>
<dbReference type="eggNOG" id="COG0438">
    <property type="taxonomic scope" value="Bacteria"/>
</dbReference>
<dbReference type="Gene3D" id="3.40.50.2000">
    <property type="entry name" value="Glycogen Phosphorylase B"/>
    <property type="match status" value="2"/>
</dbReference>
<dbReference type="CDD" id="cd03801">
    <property type="entry name" value="GT4_PimA-like"/>
    <property type="match status" value="1"/>
</dbReference>
<dbReference type="PANTHER" id="PTHR45947">
    <property type="entry name" value="SULFOQUINOVOSYL TRANSFERASE SQD2"/>
    <property type="match status" value="1"/>
</dbReference>
<dbReference type="InterPro" id="IPR050194">
    <property type="entry name" value="Glycosyltransferase_grp1"/>
</dbReference>
<accession>G8TRY9</accession>
<dbReference type="Pfam" id="PF13692">
    <property type="entry name" value="Glyco_trans_1_4"/>
    <property type="match status" value="1"/>
</dbReference>
<feature type="domain" description="Glycosyltransferase subfamily 4-like N-terminal" evidence="1">
    <location>
        <begin position="51"/>
        <end position="173"/>
    </location>
</feature>
<dbReference type="PANTHER" id="PTHR45947:SF3">
    <property type="entry name" value="SULFOQUINOVOSYL TRANSFERASE SQD2"/>
    <property type="match status" value="1"/>
</dbReference>
<sequence>MNLKKGFPKVFYYHDILNYMRVLFVCSGNNKDFGIVPFIKDQGESLKSEGVTVDYYPVVGKGLMGYVKAGFRLRRFLHGKQYDLIHAHFTYCGWTALIGAGRKIPVVLSLMGTDANGEYKGNNKVVLKSKLSSLLTWLIQPFVSAIISKSVNISASVYRRQKSFIIPNGVDLQKFKPLSPEERNGHLVASGKIKALFLGSRTKAGKNFPLAQAAVQQPGLEHVELIAPYPVTHEDIPWYLNEVDVLLFPSFMEGSPNVIKEAMACNCPIVSTDVGDVKWVLGDTPGCYTASFDPKDFAEKITLALHVTGANGRTNGRQRIIDLGLDMDTVAKRIVDVYKKSIAGSYEYSCVPESHVNPA</sequence>
<dbReference type="AlphaFoldDB" id="G8TRY9"/>
<proteinExistence type="predicted"/>
<evidence type="ECO:0000313" key="2">
    <source>
        <dbReference type="EMBL" id="AEW03324.1"/>
    </source>
</evidence>
<dbReference type="Proteomes" id="UP000005438">
    <property type="component" value="Chromosome"/>
</dbReference>
<dbReference type="Pfam" id="PF13439">
    <property type="entry name" value="Glyco_transf_4"/>
    <property type="match status" value="1"/>
</dbReference>
<dbReference type="KEGG" id="nko:Niako_7103"/>
<dbReference type="STRING" id="700598.Niako_7103"/>
<dbReference type="SUPFAM" id="SSF53756">
    <property type="entry name" value="UDP-Glycosyltransferase/glycogen phosphorylase"/>
    <property type="match status" value="1"/>
</dbReference>